<protein>
    <submittedName>
        <fullName evidence="4 5">Nuclear RNA export factor SDE5 isoform X1</fullName>
    </submittedName>
</protein>
<dbReference type="InterPro" id="IPR013899">
    <property type="entry name" value="DUF1771"/>
</dbReference>
<feature type="region of interest" description="Disordered" evidence="1">
    <location>
        <begin position="230"/>
        <end position="266"/>
    </location>
</feature>
<keyword evidence="3" id="KW-1185">Reference proteome</keyword>
<evidence type="ECO:0000313" key="4">
    <source>
        <dbReference type="RefSeq" id="XP_011082659.1"/>
    </source>
</evidence>
<dbReference type="PANTHER" id="PTHR47872">
    <property type="entry name" value="NUCLEAR RNA EXPORT FACTOR SDE5-RELATED"/>
    <property type="match status" value="1"/>
</dbReference>
<name>A0A6I9TDD3_SESIN</name>
<evidence type="ECO:0000259" key="2">
    <source>
        <dbReference type="SMART" id="SM01162"/>
    </source>
</evidence>
<proteinExistence type="predicted"/>
<evidence type="ECO:0000313" key="6">
    <source>
        <dbReference type="RefSeq" id="XP_011082661.1"/>
    </source>
</evidence>
<evidence type="ECO:0000313" key="5">
    <source>
        <dbReference type="RefSeq" id="XP_011082660.1"/>
    </source>
</evidence>
<evidence type="ECO:0000313" key="3">
    <source>
        <dbReference type="Proteomes" id="UP000504604"/>
    </source>
</evidence>
<dbReference type="PANTHER" id="PTHR47872:SF1">
    <property type="entry name" value="NUCLEAR RNA EXPORT FACTOR SDE5-RELATED"/>
    <property type="match status" value="1"/>
</dbReference>
<dbReference type="Proteomes" id="UP000504604">
    <property type="component" value="Linkage group LG6"/>
</dbReference>
<dbReference type="RefSeq" id="XP_011082659.1">
    <property type="nucleotide sequence ID" value="XM_011084357.2"/>
</dbReference>
<accession>A0A6I9TDD3</accession>
<sequence>MKVVPPSSFSYTDEDQKNLKELLEAFGSIVSLDDIASAYCEAGRNLCYAAEILCNKRGSIFATSSSKSQDIVENRTSASSEGPSDYILENAHITKSKSRKCSASMGTVSNVIGKDYITPRPQSNGLNEKLKPVKIHSDDFPVSEIWDEKKESASTSRSESMNTDIEEFLYKMLGNGFQLEKSVIQDVVGQCGYNMDMSIDKLLDLSAATLEKSDDVIGIAAGNVKTKKGSLQLGSMSARTESPVTDFSGRSKSGASSGEPRTEMKKKDISREVLEALFSVPNVFEEKQECSNPIKPCRRLPYGQVVSKPPKDKFIEDFTFITRQPVNARTDEANQISYEDLRKAVMEYWMTMKEYYKAAVDAFSQKDYENAQVFLDEGSFYMRKAREADEKSAQKLIEDSEEEEEFSLNMHYLEPKDALHHMKLHLTSLSGLPSFCYLKFVVGTDDGDKKDVRRKRLITKLLEKEGIPWTEEGNGWTISIRVDEIDPKKLSFANK</sequence>
<organism evidence="3 4">
    <name type="scientific">Sesamum indicum</name>
    <name type="common">Oriental sesame</name>
    <name type="synonym">Sesamum orientale</name>
    <dbReference type="NCBI Taxonomy" id="4182"/>
    <lineage>
        <taxon>Eukaryota</taxon>
        <taxon>Viridiplantae</taxon>
        <taxon>Streptophyta</taxon>
        <taxon>Embryophyta</taxon>
        <taxon>Tracheophyta</taxon>
        <taxon>Spermatophyta</taxon>
        <taxon>Magnoliopsida</taxon>
        <taxon>eudicotyledons</taxon>
        <taxon>Gunneridae</taxon>
        <taxon>Pentapetalae</taxon>
        <taxon>asterids</taxon>
        <taxon>lamiids</taxon>
        <taxon>Lamiales</taxon>
        <taxon>Pedaliaceae</taxon>
        <taxon>Sesamum</taxon>
    </lineage>
</organism>
<dbReference type="AlphaFoldDB" id="A0A6I9TDD3"/>
<dbReference type="RefSeq" id="XP_011082660.1">
    <property type="nucleotide sequence ID" value="XM_011084358.2"/>
</dbReference>
<dbReference type="Pfam" id="PF24767">
    <property type="entry name" value="UBA_At5g58720"/>
    <property type="match status" value="1"/>
</dbReference>
<dbReference type="OrthoDB" id="1928104at2759"/>
<evidence type="ECO:0000256" key="1">
    <source>
        <dbReference type="SAM" id="MobiDB-lite"/>
    </source>
</evidence>
<gene>
    <name evidence="4 5 6" type="primary">LOC105165376</name>
</gene>
<dbReference type="RefSeq" id="XP_011082661.1">
    <property type="nucleotide sequence ID" value="XM_011084359.2"/>
</dbReference>
<feature type="compositionally biased region" description="Polar residues" evidence="1">
    <location>
        <begin position="232"/>
        <end position="256"/>
    </location>
</feature>
<dbReference type="GeneID" id="105165376"/>
<reference evidence="4 5" key="1">
    <citation type="submission" date="2025-04" db="UniProtKB">
        <authorList>
            <consortium name="RefSeq"/>
        </authorList>
    </citation>
    <scope>IDENTIFICATION</scope>
</reference>
<dbReference type="SMART" id="SM01162">
    <property type="entry name" value="DUF1771"/>
    <property type="match status" value="1"/>
</dbReference>
<dbReference type="KEGG" id="sind:105165376"/>
<dbReference type="Pfam" id="PF08590">
    <property type="entry name" value="DUF1771"/>
    <property type="match status" value="1"/>
</dbReference>
<feature type="domain" description="DUF1771" evidence="2">
    <location>
        <begin position="337"/>
        <end position="402"/>
    </location>
</feature>
<dbReference type="InterPro" id="IPR056254">
    <property type="entry name" value="At5g58720/SDE5-like_UBA-like"/>
</dbReference>